<evidence type="ECO:0000313" key="1">
    <source>
        <dbReference type="EMBL" id="AIY41971.1"/>
    </source>
</evidence>
<accession>A0A0A1FBP9</accession>
<protein>
    <submittedName>
        <fullName evidence="1">Uncharacterized protein</fullName>
    </submittedName>
</protein>
<keyword evidence="2" id="KW-1185">Reference proteome</keyword>
<dbReference type="RefSeq" id="WP_038489707.1">
    <property type="nucleotide sequence ID" value="NZ_CP009962.1"/>
</dbReference>
<dbReference type="HOGENOM" id="CLU_1132085_0_0_4"/>
<dbReference type="KEGG" id="care:LT85_2813"/>
<evidence type="ECO:0000313" key="2">
    <source>
        <dbReference type="Proteomes" id="UP000030302"/>
    </source>
</evidence>
<dbReference type="EMBL" id="CP009962">
    <property type="protein sequence ID" value="AIY41971.1"/>
    <property type="molecule type" value="Genomic_DNA"/>
</dbReference>
<dbReference type="OrthoDB" id="6058858at2"/>
<dbReference type="Proteomes" id="UP000030302">
    <property type="component" value="Chromosome"/>
</dbReference>
<sequence length="245" mass="27241">MYLGEFDFLVRRNISGLKFLSIWNETIEELIRGPSLDNINRLFVSFVPPDGATCAAIEQEIVRAIKSADDSYRIVFVTPAILDIGLTIAAEIARIHDAQAVKKQILDVLLNEYGEKAVPIRAGMLVVKYKVIYELLKKSVQALQDSGSDFSVVIAPMQSKQLPIYITEVDNERFVINAGFVRLYNAAWSGESAGPAAESDREPAGISLAEVAEVEIHNASNCRAWAEMTLGLRKHYEEIKREAAR</sequence>
<name>A0A0A1FBP9_9BURK</name>
<dbReference type="AlphaFoldDB" id="A0A0A1FBP9"/>
<reference evidence="2" key="1">
    <citation type="journal article" date="2014" name="Soil Biol. Biochem.">
        <title>Structure and function of bacterial communities in ageing soils: Insights from the Mendocino ecological staircase.</title>
        <authorList>
            <person name="Uroz S."/>
            <person name="Tech J.J."/>
            <person name="Sawaya N.A."/>
            <person name="Frey-Klett P."/>
            <person name="Leveau J.H.J."/>
        </authorList>
    </citation>
    <scope>NUCLEOTIDE SEQUENCE [LARGE SCALE GENOMIC DNA]</scope>
    <source>
        <strain evidence="2">Cal35</strain>
    </source>
</reference>
<proteinExistence type="predicted"/>
<organism evidence="1 2">
    <name type="scientific">Collimonas arenae</name>
    <dbReference type="NCBI Taxonomy" id="279058"/>
    <lineage>
        <taxon>Bacteria</taxon>
        <taxon>Pseudomonadati</taxon>
        <taxon>Pseudomonadota</taxon>
        <taxon>Betaproteobacteria</taxon>
        <taxon>Burkholderiales</taxon>
        <taxon>Oxalobacteraceae</taxon>
        <taxon>Collimonas</taxon>
    </lineage>
</organism>
<gene>
    <name evidence="1" type="ORF">LT85_2813</name>
</gene>